<keyword evidence="2" id="KW-1185">Reference proteome</keyword>
<sequence length="273" mass="30433">MIASAAPVAVIFRRSPSRLVQLIRWHLGDDQIEAGQWFKGLIHAARCDLSPSGQYLIYFAAIHRAPYGSWTAISRPPYLTALALWPKGDSRGGGGMFTGEAQVVLDHQPKEMVLAEGFDLPENFRPTSIAAHSGWTPGDLEERKALRDGWQVIAEAGLLYPVPGSRPRPFMPMRQHEKPGEDGLRLRRLRSSFERGHRTEYAVTDRHGRMILTLPNCDWADWQGGDLLYAQGGALYRLRGGSLAQGLAQAEQVHDFNGTQFAPLAPPDWATRW</sequence>
<organism evidence="1 2">
    <name type="scientific">Paracoccus zhejiangensis</name>
    <dbReference type="NCBI Taxonomy" id="1077935"/>
    <lineage>
        <taxon>Bacteria</taxon>
        <taxon>Pseudomonadati</taxon>
        <taxon>Pseudomonadota</taxon>
        <taxon>Alphaproteobacteria</taxon>
        <taxon>Rhodobacterales</taxon>
        <taxon>Paracoccaceae</taxon>
        <taxon>Paracoccus</taxon>
    </lineage>
</organism>
<gene>
    <name evidence="1" type="ORF">CX676_11260</name>
</gene>
<evidence type="ECO:0000313" key="1">
    <source>
        <dbReference type="EMBL" id="AUH64672.1"/>
    </source>
</evidence>
<accession>A0A2H5EZF6</accession>
<evidence type="ECO:0000313" key="2">
    <source>
        <dbReference type="Proteomes" id="UP000234530"/>
    </source>
</evidence>
<name>A0A2H5EZF6_9RHOB</name>
<dbReference type="Proteomes" id="UP000234530">
    <property type="component" value="Chromosome"/>
</dbReference>
<proteinExistence type="predicted"/>
<dbReference type="KEGG" id="pzh:CX676_11260"/>
<reference evidence="1 2" key="1">
    <citation type="journal article" date="2013" name="Antonie Van Leeuwenhoek">
        <title>Paracoccus zhejiangensis sp. nov., isolated from activated sludge in wastewater-treatment system.</title>
        <authorList>
            <person name="Wu Z.G."/>
            <person name="Zhang D.F."/>
            <person name="Liu Y.L."/>
            <person name="Wang F."/>
            <person name="Jiang X."/>
            <person name="Li C."/>
            <person name="Li S.P."/>
            <person name="Hong Q."/>
            <person name="Li W.J."/>
        </authorList>
    </citation>
    <scope>NUCLEOTIDE SEQUENCE [LARGE SCALE GENOMIC DNA]</scope>
    <source>
        <strain evidence="1 2">J6</strain>
    </source>
</reference>
<protein>
    <submittedName>
        <fullName evidence="1">Uncharacterized protein</fullName>
    </submittedName>
</protein>
<dbReference type="AlphaFoldDB" id="A0A2H5EZF6"/>
<dbReference type="EMBL" id="CP025430">
    <property type="protein sequence ID" value="AUH64672.1"/>
    <property type="molecule type" value="Genomic_DNA"/>
</dbReference>